<reference evidence="3 4" key="1">
    <citation type="submission" date="2016-10" db="EMBL/GenBank/DDBJ databases">
        <authorList>
            <person name="de Groot N.N."/>
        </authorList>
    </citation>
    <scope>NUCLEOTIDE SEQUENCE [LARGE SCALE GENOMIC DNA]</scope>
    <source>
        <strain evidence="3 4">DSM 569</strain>
    </source>
</reference>
<dbReference type="Gene3D" id="3.50.30.10">
    <property type="entry name" value="Phosphohistidine domain"/>
    <property type="match status" value="1"/>
</dbReference>
<proteinExistence type="predicted"/>
<organism evidence="3 4">
    <name type="scientific">Thermoanaerobacter thermohydrosulfuricus</name>
    <name type="common">Clostridium thermohydrosulfuricum</name>
    <dbReference type="NCBI Taxonomy" id="1516"/>
    <lineage>
        <taxon>Bacteria</taxon>
        <taxon>Bacillati</taxon>
        <taxon>Bacillota</taxon>
        <taxon>Clostridia</taxon>
        <taxon>Thermoanaerobacterales</taxon>
        <taxon>Thermoanaerobacteraceae</taxon>
        <taxon>Thermoanaerobacter</taxon>
    </lineage>
</organism>
<dbReference type="Pfam" id="PF01989">
    <property type="entry name" value="AcnX_swivel_put"/>
    <property type="match status" value="1"/>
</dbReference>
<dbReference type="SUPFAM" id="SSF52016">
    <property type="entry name" value="LeuD/IlvD-like"/>
    <property type="match status" value="1"/>
</dbReference>
<gene>
    <name evidence="3" type="ORF">SAMN04244560_01702</name>
</gene>
<evidence type="ECO:0000259" key="2">
    <source>
        <dbReference type="Pfam" id="PF01989"/>
    </source>
</evidence>
<dbReference type="AlphaFoldDB" id="A0A1G7R3G4"/>
<dbReference type="InterPro" id="IPR002840">
    <property type="entry name" value="PMDh-S-like_dom"/>
</dbReference>
<feature type="domain" description="Phosphomevalonate dehydratase small subunit-like" evidence="2">
    <location>
        <begin position="48"/>
        <end position="108"/>
    </location>
</feature>
<evidence type="ECO:0000313" key="4">
    <source>
        <dbReference type="Proteomes" id="UP000183404"/>
    </source>
</evidence>
<keyword evidence="1" id="KW-0456">Lyase</keyword>
<dbReference type="Proteomes" id="UP000183404">
    <property type="component" value="Unassembled WGS sequence"/>
</dbReference>
<protein>
    <submittedName>
        <fullName evidence="3">Predicted aconitase subunit 2</fullName>
    </submittedName>
</protein>
<dbReference type="GO" id="GO:0016829">
    <property type="term" value="F:lyase activity"/>
    <property type="evidence" value="ECO:0007669"/>
    <property type="project" value="UniProtKB-KW"/>
</dbReference>
<sequence length="147" mass="15853">MTRTFKGRVVLGGNVSGESIVTHQGLNILASYLKSLNDRNGKAICSDQNNKDLYNKDLAGKIICLPQTIGSTTGGMILQSVTELGIGPKAMLFSKHIDSLAAAGIILCYVWNNKKIVTIDQLGDEFLEFVKDGQHIEISEDGTVIVS</sequence>
<dbReference type="EMBL" id="FNBS01000040">
    <property type="protein sequence ID" value="SDG05268.1"/>
    <property type="molecule type" value="Genomic_DNA"/>
</dbReference>
<accession>A0A1G7R3G4</accession>
<evidence type="ECO:0000313" key="3">
    <source>
        <dbReference type="EMBL" id="SDG05268.1"/>
    </source>
</evidence>
<evidence type="ECO:0000256" key="1">
    <source>
        <dbReference type="ARBA" id="ARBA00023239"/>
    </source>
</evidence>
<name>A0A1G7R3G4_THETY</name>